<keyword evidence="8" id="KW-1185">Reference proteome</keyword>
<dbReference type="InterPro" id="IPR012976">
    <property type="entry name" value="NOSIC"/>
</dbReference>
<evidence type="ECO:0000256" key="4">
    <source>
        <dbReference type="ARBA" id="ARBA00023242"/>
    </source>
</evidence>
<evidence type="ECO:0000256" key="5">
    <source>
        <dbReference type="SAM" id="MobiDB-lite"/>
    </source>
</evidence>
<dbReference type="InterPro" id="IPR045056">
    <property type="entry name" value="Nop56/Nop58"/>
</dbReference>
<feature type="domain" description="Nop" evidence="6">
    <location>
        <begin position="358"/>
        <end position="476"/>
    </location>
</feature>
<gene>
    <name evidence="7" type="ORF">C922_02188</name>
</gene>
<dbReference type="PROSITE" id="PS51358">
    <property type="entry name" value="NOP"/>
    <property type="match status" value="1"/>
</dbReference>
<dbReference type="VEuPathDB" id="PlasmoDB:C922_02188"/>
<dbReference type="InterPro" id="IPR002687">
    <property type="entry name" value="Nop_dom"/>
</dbReference>
<reference evidence="7 8" key="1">
    <citation type="submission" date="2013-02" db="EMBL/GenBank/DDBJ databases">
        <title>The Genome Sequence of Plasmodium inui San Antonio 1.</title>
        <authorList>
            <consortium name="The Broad Institute Genome Sequencing Platform"/>
            <consortium name="The Broad Institute Genome Sequencing Center for Infectious Disease"/>
            <person name="Neafsey D."/>
            <person name="Cheeseman I."/>
            <person name="Volkman S."/>
            <person name="Adams J."/>
            <person name="Walker B."/>
            <person name="Young S.K."/>
            <person name="Zeng Q."/>
            <person name="Gargeya S."/>
            <person name="Fitzgerald M."/>
            <person name="Haas B."/>
            <person name="Abouelleil A."/>
            <person name="Alvarado L."/>
            <person name="Arachchi H.M."/>
            <person name="Berlin A.M."/>
            <person name="Chapman S.B."/>
            <person name="Dewar J."/>
            <person name="Goldberg J."/>
            <person name="Griggs A."/>
            <person name="Gujja S."/>
            <person name="Hansen M."/>
            <person name="Howarth C."/>
            <person name="Imamovic A."/>
            <person name="Larimer J."/>
            <person name="McCowan C."/>
            <person name="Murphy C."/>
            <person name="Neiman D."/>
            <person name="Pearson M."/>
            <person name="Priest M."/>
            <person name="Roberts A."/>
            <person name="Saif S."/>
            <person name="Shea T."/>
            <person name="Sisk P."/>
            <person name="Sykes S."/>
            <person name="Wortman J."/>
            <person name="Nusbaum C."/>
            <person name="Birren B."/>
        </authorList>
    </citation>
    <scope>NUCLEOTIDE SEQUENCE [LARGE SCALE GENOMIC DNA]</scope>
    <source>
        <strain evidence="7 8">San Antonio 1</strain>
    </source>
</reference>
<dbReference type="GO" id="GO:0032040">
    <property type="term" value="C:small-subunit processome"/>
    <property type="evidence" value="ECO:0007669"/>
    <property type="project" value="InterPro"/>
</dbReference>
<dbReference type="GO" id="GO:0031428">
    <property type="term" value="C:box C/D methylation guide snoRNP complex"/>
    <property type="evidence" value="ECO:0007669"/>
    <property type="project" value="InterPro"/>
</dbReference>
<dbReference type="FunFam" id="1.10.287.4070:FF:000001">
    <property type="entry name" value="Probable Nucleolar protein 58"/>
    <property type="match status" value="1"/>
</dbReference>
<proteinExistence type="inferred from homology"/>
<dbReference type="GO" id="GO:0030515">
    <property type="term" value="F:snoRNA binding"/>
    <property type="evidence" value="ECO:0007669"/>
    <property type="project" value="InterPro"/>
</dbReference>
<comment type="similarity">
    <text evidence="2">Belongs to the NOP5/NOP56 family.</text>
</comment>
<organism evidence="7 8">
    <name type="scientific">Plasmodium inui San Antonio 1</name>
    <dbReference type="NCBI Taxonomy" id="1237626"/>
    <lineage>
        <taxon>Eukaryota</taxon>
        <taxon>Sar</taxon>
        <taxon>Alveolata</taxon>
        <taxon>Apicomplexa</taxon>
        <taxon>Aconoidasida</taxon>
        <taxon>Haemosporida</taxon>
        <taxon>Plasmodiidae</taxon>
        <taxon>Plasmodium</taxon>
        <taxon>Plasmodium (Plasmodium)</taxon>
    </lineage>
</organism>
<evidence type="ECO:0000313" key="7">
    <source>
        <dbReference type="EMBL" id="EUD67482.1"/>
    </source>
</evidence>
<dbReference type="FunFam" id="1.10.246.90:FF:000005">
    <property type="entry name" value="Nucleolar protein 5, putative"/>
    <property type="match status" value="1"/>
</dbReference>
<dbReference type="PANTHER" id="PTHR10894:SF1">
    <property type="entry name" value="NUCLEOLAR PROTEIN 58"/>
    <property type="match status" value="1"/>
</dbReference>
<dbReference type="PANTHER" id="PTHR10894">
    <property type="entry name" value="NUCLEOLAR PROTEIN 5 NUCLEOLAR PROTEIN NOP5 NOP58"/>
    <property type="match status" value="1"/>
</dbReference>
<dbReference type="OrthoDB" id="6780543at2759"/>
<sequence>MNNFSYKNFYSYIQKKPSQFAIKFKLFLSLHEFTSNKKINKNKEKRVQKLMQKKGKLYKNMGHKLHIGRNRSKMLILIETAAGYGLFKVENSKLMESDVKDIEKCFRNAEEARKNVSLYSFSKFKKFQKAFDETNKLMESKLGKGLKKFLKKNIVKPKLNETLALCDKTLGGLIKKKYNINVTYTNSTQEIIRGIRTHLYGLLVGVKEEDAKLLKLSLSHSLNRFKLKFSADKVDVMIIQAVGLLEDLDKEINVFSMRLKEWYGWHFPELGKVITDNKIYAKCVKLIGFRSNAKNVNLLEETTEEIQREIKQLAEISMGTEIEDDDLNCINELADRLLELTEYRESLAIYLKYRMSSIAPNLTYLVGDLIGAKLIAKAGSLMSLAKYPSSTLQILGSEKALFRALKTKSKTPKYGLIYHATLVGQTTPKLKGKISRSLAAKLSLCTRVDALGNFSEPSIAITCKTILEKRLEYITNSMQKKMNNSKNSNSQLQMQVKHSKYNPNQSNDDQNRNNNNNNAFNKKKDFRFNKREADWNNKKFIKKQKRK</sequence>
<dbReference type="RefSeq" id="XP_008816009.1">
    <property type="nucleotide sequence ID" value="XM_008817787.1"/>
</dbReference>
<dbReference type="InterPro" id="IPR012974">
    <property type="entry name" value="NOP58/56_N"/>
</dbReference>
<evidence type="ECO:0000256" key="1">
    <source>
        <dbReference type="ARBA" id="ARBA00004604"/>
    </source>
</evidence>
<dbReference type="InterPro" id="IPR036070">
    <property type="entry name" value="Nop_dom_sf"/>
</dbReference>
<dbReference type="Pfam" id="PF08156">
    <property type="entry name" value="NOP5NT"/>
    <property type="match status" value="1"/>
</dbReference>
<name>W7A2M7_9APIC</name>
<feature type="compositionally biased region" description="Basic and acidic residues" evidence="5">
    <location>
        <begin position="522"/>
        <end position="537"/>
    </location>
</feature>
<dbReference type="AlphaFoldDB" id="W7A2M7"/>
<protein>
    <recommendedName>
        <fullName evidence="6">Nop domain-containing protein</fullName>
    </recommendedName>
</protein>
<dbReference type="InterPro" id="IPR042239">
    <property type="entry name" value="Nop_C"/>
</dbReference>
<dbReference type="SUPFAM" id="SSF89124">
    <property type="entry name" value="Nop domain"/>
    <property type="match status" value="1"/>
</dbReference>
<dbReference type="EMBL" id="KI965466">
    <property type="protein sequence ID" value="EUD67482.1"/>
    <property type="molecule type" value="Genomic_DNA"/>
</dbReference>
<dbReference type="Pfam" id="PF01798">
    <property type="entry name" value="Nop"/>
    <property type="match status" value="1"/>
</dbReference>
<evidence type="ECO:0000313" key="8">
    <source>
        <dbReference type="Proteomes" id="UP000030640"/>
    </source>
</evidence>
<evidence type="ECO:0000256" key="2">
    <source>
        <dbReference type="ARBA" id="ARBA00009211"/>
    </source>
</evidence>
<feature type="region of interest" description="Disordered" evidence="5">
    <location>
        <begin position="481"/>
        <end position="547"/>
    </location>
</feature>
<evidence type="ECO:0000259" key="6">
    <source>
        <dbReference type="PROSITE" id="PS51358"/>
    </source>
</evidence>
<dbReference type="Gene3D" id="1.10.287.4070">
    <property type="match status" value="1"/>
</dbReference>
<dbReference type="Proteomes" id="UP000030640">
    <property type="component" value="Unassembled WGS sequence"/>
</dbReference>
<dbReference type="SMART" id="SM00931">
    <property type="entry name" value="NOSIC"/>
    <property type="match status" value="1"/>
</dbReference>
<keyword evidence="4" id="KW-0539">Nucleus</keyword>
<accession>W7A2M7</accession>
<dbReference type="GeneID" id="20037462"/>
<evidence type="ECO:0000256" key="3">
    <source>
        <dbReference type="ARBA" id="ARBA00022517"/>
    </source>
</evidence>
<dbReference type="Gene3D" id="1.10.246.90">
    <property type="entry name" value="Nop domain"/>
    <property type="match status" value="1"/>
</dbReference>
<feature type="compositionally biased region" description="Low complexity" evidence="5">
    <location>
        <begin position="481"/>
        <end position="495"/>
    </location>
</feature>
<comment type="subcellular location">
    <subcellularLocation>
        <location evidence="1">Nucleus</location>
        <location evidence="1">Nucleolus</location>
    </subcellularLocation>
</comment>
<keyword evidence="3" id="KW-0690">Ribosome biogenesis</keyword>
<dbReference type="GO" id="GO:0042254">
    <property type="term" value="P:ribosome biogenesis"/>
    <property type="evidence" value="ECO:0007669"/>
    <property type="project" value="UniProtKB-KW"/>
</dbReference>